<comment type="cofactor">
    <cofactor evidence="1 5">
        <name>Zn(2+)</name>
        <dbReference type="ChEBI" id="CHEBI:29105"/>
    </cofactor>
</comment>
<dbReference type="Pfam" id="PF00107">
    <property type="entry name" value="ADH_zinc_N"/>
    <property type="match status" value="1"/>
</dbReference>
<keyword evidence="2 5" id="KW-0479">Metal-binding</keyword>
<feature type="domain" description="Enoyl reductase (ER)" evidence="6">
    <location>
        <begin position="10"/>
        <end position="332"/>
    </location>
</feature>
<dbReference type="InterPro" id="IPR020843">
    <property type="entry name" value="ER"/>
</dbReference>
<evidence type="ECO:0000313" key="8">
    <source>
        <dbReference type="Proteomes" id="UP001049176"/>
    </source>
</evidence>
<dbReference type="FunFam" id="3.40.50.720:FF:000022">
    <property type="entry name" value="Cinnamyl alcohol dehydrogenase"/>
    <property type="match status" value="1"/>
</dbReference>
<evidence type="ECO:0000256" key="2">
    <source>
        <dbReference type="ARBA" id="ARBA00022723"/>
    </source>
</evidence>
<dbReference type="InterPro" id="IPR047109">
    <property type="entry name" value="CAD-like"/>
</dbReference>
<dbReference type="InterPro" id="IPR011032">
    <property type="entry name" value="GroES-like_sf"/>
</dbReference>
<comment type="caution">
    <text evidence="7">The sequence shown here is derived from an EMBL/GenBank/DDBJ whole genome shotgun (WGS) entry which is preliminary data.</text>
</comment>
<evidence type="ECO:0000256" key="5">
    <source>
        <dbReference type="RuleBase" id="RU361277"/>
    </source>
</evidence>
<evidence type="ECO:0000313" key="7">
    <source>
        <dbReference type="EMBL" id="KAG7085528.1"/>
    </source>
</evidence>
<dbReference type="Proteomes" id="UP001049176">
    <property type="component" value="Chromosome 11"/>
</dbReference>
<dbReference type="RefSeq" id="XP_043001999.1">
    <property type="nucleotide sequence ID" value="XM_043160044.1"/>
</dbReference>
<dbReference type="KEGG" id="more:E1B28_003087"/>
<dbReference type="InterPro" id="IPR002328">
    <property type="entry name" value="ADH_Zn_CS"/>
</dbReference>
<dbReference type="InterPro" id="IPR036291">
    <property type="entry name" value="NAD(P)-bd_dom_sf"/>
</dbReference>
<dbReference type="Pfam" id="PF08240">
    <property type="entry name" value="ADH_N"/>
    <property type="match status" value="1"/>
</dbReference>
<sequence>MVIQGVTFCGSKDGKIVQSSFTRERLAPDEALIEVTHSGLCGTDIHYLKAEMVLGHEGVGFVRALGSECKDLNEGDRVGWGYIHGSCGRCEECLSGTDQYCREVRAYGQADLDQGSFSGMAIRQEKWLLRIPENISSEDAAPLMCGGATVFSPLLEHVKPTDRVGIVGIGGLGHLAIQFAAKMGCDVVVFSGSDSKRDEALALGAREFYATRGVEDYSTLNIPRAIDRLILTASSQEGYSKFYPLLARKATLIPLTASPGGDLVVPYQQTMSKGMKVVGTLVASRYMETKMLEFAARHDIRPIVEKFPMSLEGIEEAVAKLQAGKIRYRAVFAW</sequence>
<dbReference type="GO" id="GO:0008270">
    <property type="term" value="F:zinc ion binding"/>
    <property type="evidence" value="ECO:0007669"/>
    <property type="project" value="InterPro"/>
</dbReference>
<reference evidence="7" key="1">
    <citation type="journal article" date="2021" name="Genome Biol. Evol.">
        <title>The assembled and annotated genome of the fairy-ring fungus Marasmius oreades.</title>
        <authorList>
            <person name="Hiltunen M."/>
            <person name="Ament-Velasquez S.L."/>
            <person name="Johannesson H."/>
        </authorList>
    </citation>
    <scope>NUCLEOTIDE SEQUENCE</scope>
    <source>
        <strain evidence="7">03SP1</strain>
    </source>
</reference>
<comment type="similarity">
    <text evidence="5">Belongs to the zinc-containing alcohol dehydrogenase family.</text>
</comment>
<dbReference type="CDD" id="cd05283">
    <property type="entry name" value="CAD1"/>
    <property type="match status" value="1"/>
</dbReference>
<keyword evidence="3 5" id="KW-0862">Zinc</keyword>
<dbReference type="InterPro" id="IPR029752">
    <property type="entry name" value="D-isomer_DH_CS1"/>
</dbReference>
<dbReference type="Gene3D" id="3.90.180.10">
    <property type="entry name" value="Medium-chain alcohol dehydrogenases, catalytic domain"/>
    <property type="match status" value="1"/>
</dbReference>
<accession>A0A9P7RMA9</accession>
<evidence type="ECO:0000256" key="3">
    <source>
        <dbReference type="ARBA" id="ARBA00022833"/>
    </source>
</evidence>
<evidence type="ECO:0000256" key="4">
    <source>
        <dbReference type="ARBA" id="ARBA00023002"/>
    </source>
</evidence>
<organism evidence="7 8">
    <name type="scientific">Marasmius oreades</name>
    <name type="common">fairy-ring Marasmius</name>
    <dbReference type="NCBI Taxonomy" id="181124"/>
    <lineage>
        <taxon>Eukaryota</taxon>
        <taxon>Fungi</taxon>
        <taxon>Dikarya</taxon>
        <taxon>Basidiomycota</taxon>
        <taxon>Agaricomycotina</taxon>
        <taxon>Agaricomycetes</taxon>
        <taxon>Agaricomycetidae</taxon>
        <taxon>Agaricales</taxon>
        <taxon>Marasmiineae</taxon>
        <taxon>Marasmiaceae</taxon>
        <taxon>Marasmius</taxon>
    </lineage>
</organism>
<dbReference type="InterPro" id="IPR013149">
    <property type="entry name" value="ADH-like_C"/>
</dbReference>
<proteinExistence type="inferred from homology"/>
<dbReference type="PANTHER" id="PTHR42683">
    <property type="entry name" value="ALDEHYDE REDUCTASE"/>
    <property type="match status" value="1"/>
</dbReference>
<dbReference type="Gene3D" id="3.40.50.720">
    <property type="entry name" value="NAD(P)-binding Rossmann-like Domain"/>
    <property type="match status" value="1"/>
</dbReference>
<gene>
    <name evidence="7" type="ORF">E1B28_003087</name>
</gene>
<dbReference type="OrthoDB" id="1879366at2759"/>
<dbReference type="SUPFAM" id="SSF51735">
    <property type="entry name" value="NAD(P)-binding Rossmann-fold domains"/>
    <property type="match status" value="1"/>
</dbReference>
<protein>
    <recommendedName>
        <fullName evidence="6">Enoyl reductase (ER) domain-containing protein</fullName>
    </recommendedName>
</protein>
<dbReference type="SMART" id="SM00829">
    <property type="entry name" value="PKS_ER"/>
    <property type="match status" value="1"/>
</dbReference>
<keyword evidence="4" id="KW-0560">Oxidoreductase</keyword>
<evidence type="ECO:0000259" key="6">
    <source>
        <dbReference type="SMART" id="SM00829"/>
    </source>
</evidence>
<dbReference type="GeneID" id="66072163"/>
<evidence type="ECO:0000256" key="1">
    <source>
        <dbReference type="ARBA" id="ARBA00001947"/>
    </source>
</evidence>
<dbReference type="InterPro" id="IPR013154">
    <property type="entry name" value="ADH-like_N"/>
</dbReference>
<dbReference type="SUPFAM" id="SSF50129">
    <property type="entry name" value="GroES-like"/>
    <property type="match status" value="1"/>
</dbReference>
<dbReference type="AlphaFoldDB" id="A0A9P7RMA9"/>
<dbReference type="PROSITE" id="PS00059">
    <property type="entry name" value="ADH_ZINC"/>
    <property type="match status" value="1"/>
</dbReference>
<dbReference type="GO" id="GO:0016616">
    <property type="term" value="F:oxidoreductase activity, acting on the CH-OH group of donors, NAD or NADP as acceptor"/>
    <property type="evidence" value="ECO:0007669"/>
    <property type="project" value="InterPro"/>
</dbReference>
<keyword evidence="8" id="KW-1185">Reference proteome</keyword>
<dbReference type="EMBL" id="CM032191">
    <property type="protein sequence ID" value="KAG7085528.1"/>
    <property type="molecule type" value="Genomic_DNA"/>
</dbReference>
<dbReference type="PROSITE" id="PS00065">
    <property type="entry name" value="D_2_HYDROXYACID_DH_1"/>
    <property type="match status" value="1"/>
</dbReference>
<name>A0A9P7RMA9_9AGAR</name>